<evidence type="ECO:0000313" key="8">
    <source>
        <dbReference type="EMBL" id="MBO1900942.1"/>
    </source>
</evidence>
<evidence type="ECO:0000256" key="3">
    <source>
        <dbReference type="ARBA" id="ARBA00023002"/>
    </source>
</evidence>
<dbReference type="InterPro" id="IPR051260">
    <property type="entry name" value="Diverse_substr_monoxygenases"/>
</dbReference>
<keyword evidence="3 8" id="KW-0560">Oxidoreductase</keyword>
<dbReference type="AlphaFoldDB" id="A0A939S9H8"/>
<keyword evidence="1 6" id="KW-0285">Flavoprotein</keyword>
<feature type="binding site" evidence="6">
    <location>
        <position position="150"/>
    </location>
    <ligand>
        <name>FMN</name>
        <dbReference type="ChEBI" id="CHEBI:58210"/>
    </ligand>
</feature>
<reference evidence="8" key="1">
    <citation type="submission" date="2021-03" db="EMBL/GenBank/DDBJ databases">
        <title>Leucobacter chromiisoli sp. nov., isolated from chromium-containing soil of chemical plant.</title>
        <authorList>
            <person name="Xu Z."/>
        </authorList>
    </citation>
    <scope>NUCLEOTIDE SEQUENCE</scope>
    <source>
        <strain evidence="8">S27</strain>
    </source>
</reference>
<gene>
    <name evidence="8" type="ORF">J4H92_03140</name>
</gene>
<feature type="binding site" evidence="6">
    <location>
        <position position="225"/>
    </location>
    <ligand>
        <name>FMN</name>
        <dbReference type="ChEBI" id="CHEBI:58210"/>
    </ligand>
</feature>
<proteinExistence type="inferred from homology"/>
<dbReference type="GO" id="GO:0016705">
    <property type="term" value="F:oxidoreductase activity, acting on paired donors, with incorporation or reduction of molecular oxygen"/>
    <property type="evidence" value="ECO:0007669"/>
    <property type="project" value="InterPro"/>
</dbReference>
<comment type="similarity">
    <text evidence="5">Belongs to the NtaA/SnaA/DszA monooxygenase family.</text>
</comment>
<dbReference type="Proteomes" id="UP000664382">
    <property type="component" value="Unassembled WGS sequence"/>
</dbReference>
<evidence type="ECO:0000313" key="9">
    <source>
        <dbReference type="Proteomes" id="UP000664382"/>
    </source>
</evidence>
<protein>
    <submittedName>
        <fullName evidence="8">NtaA/DmoA family FMN-dependent monooxygenase</fullName>
        <ecNumber evidence="8">1.14.-.-</ecNumber>
    </submittedName>
</protein>
<dbReference type="GO" id="GO:0004497">
    <property type="term" value="F:monooxygenase activity"/>
    <property type="evidence" value="ECO:0007669"/>
    <property type="project" value="UniProtKB-KW"/>
</dbReference>
<keyword evidence="4 8" id="KW-0503">Monooxygenase</keyword>
<dbReference type="RefSeq" id="WP_208095852.1">
    <property type="nucleotide sequence ID" value="NZ_JAGDYM010000004.1"/>
</dbReference>
<evidence type="ECO:0000256" key="6">
    <source>
        <dbReference type="PIRSR" id="PIRSR000337-1"/>
    </source>
</evidence>
<feature type="domain" description="Luciferase-like" evidence="7">
    <location>
        <begin position="8"/>
        <end position="382"/>
    </location>
</feature>
<feature type="binding site" evidence="6">
    <location>
        <position position="100"/>
    </location>
    <ligand>
        <name>FMN</name>
        <dbReference type="ChEBI" id="CHEBI:58210"/>
    </ligand>
</feature>
<keyword evidence="9" id="KW-1185">Reference proteome</keyword>
<comment type="caution">
    <text evidence="8">The sequence shown here is derived from an EMBL/GenBank/DDBJ whole genome shotgun (WGS) entry which is preliminary data.</text>
</comment>
<dbReference type="InterPro" id="IPR011251">
    <property type="entry name" value="Luciferase-like_dom"/>
</dbReference>
<accession>A0A939S9H8</accession>
<dbReference type="PANTHER" id="PTHR30011:SF16">
    <property type="entry name" value="C2H2 FINGER DOMAIN TRANSCRIPTION FACTOR (EUROFUNG)-RELATED"/>
    <property type="match status" value="1"/>
</dbReference>
<dbReference type="Gene3D" id="3.20.20.30">
    <property type="entry name" value="Luciferase-like domain"/>
    <property type="match status" value="1"/>
</dbReference>
<feature type="binding site" evidence="6">
    <location>
        <position position="54"/>
    </location>
    <ligand>
        <name>FMN</name>
        <dbReference type="ChEBI" id="CHEBI:58210"/>
    </ligand>
</feature>
<dbReference type="EMBL" id="JAGDYM010000004">
    <property type="protein sequence ID" value="MBO1900942.1"/>
    <property type="molecule type" value="Genomic_DNA"/>
</dbReference>
<sequence>MTDSRFHLGWFLNFTVDDWDGQWGDGGRDWSGETLVDVARQLDRSGFDFVLLEDKSMVADTYGGSFVAELKHAYHAPKLDPAPLVPLLARATERLGIIATLSTTFYPPYLLARLTATLDHLTRGRVGWNVVTSGEDRAAQNYGYERIPEHDLRYEKADEYVDLVQRLWESWDEDAVVLDRETRTYADGAKVRDIGFSGRFYASRGPLNTPPSPQRRPVIAQAGGSPKGRDLAAKYADVVVSPASTVDDMRAYRDDIRARAEALGRRPDDVKVLFLVSPTLGDTDAHARERAEARLRDPEFLERTLVGIADVTDIDFSRFDLDQPLPADLATHGEQGTLRAMLKGSEGKTLREIILGDSGRRKGDLVGTPATVADRLEEIHRAVGGDGFLIHAPGMRINRKYVIEVADGLVPELRRRGLVRDPVAEPPRPRLRDRLREF</sequence>
<evidence type="ECO:0000259" key="7">
    <source>
        <dbReference type="Pfam" id="PF00296"/>
    </source>
</evidence>
<organism evidence="8 9">
    <name type="scientific">Leucobacter weissii</name>
    <dbReference type="NCBI Taxonomy" id="1983706"/>
    <lineage>
        <taxon>Bacteria</taxon>
        <taxon>Bacillati</taxon>
        <taxon>Actinomycetota</taxon>
        <taxon>Actinomycetes</taxon>
        <taxon>Micrococcales</taxon>
        <taxon>Microbacteriaceae</taxon>
        <taxon>Leucobacter</taxon>
    </lineage>
</organism>
<dbReference type="NCBIfam" id="TIGR03860">
    <property type="entry name" value="FMN_nitrolo"/>
    <property type="match status" value="1"/>
</dbReference>
<dbReference type="Pfam" id="PF00296">
    <property type="entry name" value="Bac_luciferase"/>
    <property type="match status" value="1"/>
</dbReference>
<dbReference type="InterPro" id="IPR036661">
    <property type="entry name" value="Luciferase-like_sf"/>
</dbReference>
<evidence type="ECO:0000256" key="4">
    <source>
        <dbReference type="ARBA" id="ARBA00023033"/>
    </source>
</evidence>
<keyword evidence="2 6" id="KW-0288">FMN</keyword>
<evidence type="ECO:0000256" key="5">
    <source>
        <dbReference type="ARBA" id="ARBA00033748"/>
    </source>
</evidence>
<dbReference type="PIRSF" id="PIRSF000337">
    <property type="entry name" value="NTA_MOA"/>
    <property type="match status" value="1"/>
</dbReference>
<evidence type="ECO:0000256" key="1">
    <source>
        <dbReference type="ARBA" id="ARBA00022630"/>
    </source>
</evidence>
<evidence type="ECO:0000256" key="2">
    <source>
        <dbReference type="ARBA" id="ARBA00022643"/>
    </source>
</evidence>
<feature type="binding site" evidence="6">
    <location>
        <position position="154"/>
    </location>
    <ligand>
        <name>FMN</name>
        <dbReference type="ChEBI" id="CHEBI:58210"/>
    </ligand>
</feature>
<dbReference type="SUPFAM" id="SSF51679">
    <property type="entry name" value="Bacterial luciferase-like"/>
    <property type="match status" value="1"/>
</dbReference>
<name>A0A939S9H8_9MICO</name>
<dbReference type="EC" id="1.14.-.-" evidence="8"/>
<dbReference type="PANTHER" id="PTHR30011">
    <property type="entry name" value="ALKANESULFONATE MONOOXYGENASE-RELATED"/>
    <property type="match status" value="1"/>
</dbReference>
<dbReference type="InterPro" id="IPR016215">
    <property type="entry name" value="NTA_MOA"/>
</dbReference>